<evidence type="ECO:0000313" key="2">
    <source>
        <dbReference type="Proteomes" id="UP001144978"/>
    </source>
</evidence>
<keyword evidence="2" id="KW-1185">Reference proteome</keyword>
<accession>A0ACC1P553</accession>
<reference evidence="1" key="1">
    <citation type="submission" date="2022-08" db="EMBL/GenBank/DDBJ databases">
        <title>Genome Sequence of Pycnoporus sanguineus.</title>
        <authorList>
            <person name="Buettner E."/>
        </authorList>
    </citation>
    <scope>NUCLEOTIDE SEQUENCE</scope>
    <source>
        <strain evidence="1">CG-C14</strain>
    </source>
</reference>
<gene>
    <name evidence="1" type="ORF">NUW54_g9562</name>
</gene>
<proteinExistence type="predicted"/>
<name>A0ACC1P553_9APHY</name>
<evidence type="ECO:0000313" key="1">
    <source>
        <dbReference type="EMBL" id="KAJ2986982.1"/>
    </source>
</evidence>
<dbReference type="EMBL" id="JANSHE010003231">
    <property type="protein sequence ID" value="KAJ2986982.1"/>
    <property type="molecule type" value="Genomic_DNA"/>
</dbReference>
<sequence>MDSPCHLRPLPFLSNARVTLETATPSLITPGGATAVVPIQNTAGPQWRVCVYFESARLRQLCGGPRIATFRCNWYESLSPPQEASFVHGPMPHKHRATPSGLYSSPFAHQLAEYAAYVVSSWLNVGSSQYTAHVALELMQKPTGRTDLEHDSDVFPPRPPPSDSAMQVRSTTSRSGANQPNHVILDQPSMNASNAQAGVSTWKTLLILNEDVLIYLAAWLPKVSDLASLTFTCRHLHKALIGPLAKRASRTPFYDVSRLERFLSFLKERDKLGQDLKGCIQELNLALFFSLHPEEDPDGEGCIGAILEILGACYALRRLRIGSSLEGDKLERVSRQIAQLSRLEELSIVLPDGSSGVLKTTFPRLLTSKRLQRFQAVPADGRWDLDISMETLPTDLEELCLPKHGRAFSEPKTHSSLRRLTIKCPSTQNSDYLLCLKEIFPNLCHLGLSAWPAGAGRSGFDDATLFATLKGGLDTLRSNHCREWLNNGKWPAELKSVAGNPAALYVLGIPRTVEHVFILLNSDPAIMSDLMRDVVACAPKSIECHITMQAYCQKYAAGLQQFFAAFLTQKTLRSFKLTIEFVVDEERAASRDALLAVIEGLLHGASLERLLIKDTWEYLDADLCALEPADLSTRKELLKELDSLDKAMDESAIRRFAQASPTLLWIGVDIQEGSLRSWEVKRSSGAPGQFEVELVKLQEMGRWDDKS</sequence>
<organism evidence="1 2">
    <name type="scientific">Trametes sanguinea</name>
    <dbReference type="NCBI Taxonomy" id="158606"/>
    <lineage>
        <taxon>Eukaryota</taxon>
        <taxon>Fungi</taxon>
        <taxon>Dikarya</taxon>
        <taxon>Basidiomycota</taxon>
        <taxon>Agaricomycotina</taxon>
        <taxon>Agaricomycetes</taxon>
        <taxon>Polyporales</taxon>
        <taxon>Polyporaceae</taxon>
        <taxon>Trametes</taxon>
    </lineage>
</organism>
<dbReference type="Proteomes" id="UP001144978">
    <property type="component" value="Unassembled WGS sequence"/>
</dbReference>
<comment type="caution">
    <text evidence="1">The sequence shown here is derived from an EMBL/GenBank/DDBJ whole genome shotgun (WGS) entry which is preliminary data.</text>
</comment>
<protein>
    <submittedName>
        <fullName evidence="1">Uncharacterized protein</fullName>
    </submittedName>
</protein>